<feature type="region of interest" description="Disordered" evidence="1">
    <location>
        <begin position="358"/>
        <end position="388"/>
    </location>
</feature>
<feature type="transmembrane region" description="Helical" evidence="2">
    <location>
        <begin position="157"/>
        <end position="178"/>
    </location>
</feature>
<dbReference type="InterPro" id="IPR017516">
    <property type="entry name" value="AbrB_dup"/>
</dbReference>
<dbReference type="GO" id="GO:0010468">
    <property type="term" value="P:regulation of gene expression"/>
    <property type="evidence" value="ECO:0007669"/>
    <property type="project" value="InterPro"/>
</dbReference>
<gene>
    <name evidence="3" type="ORF">UBAL3_94240075</name>
</gene>
<proteinExistence type="predicted"/>
<dbReference type="InterPro" id="IPR007820">
    <property type="entry name" value="AbrB_fam"/>
</dbReference>
<dbReference type="Proteomes" id="UP000009374">
    <property type="component" value="Unassembled WGS sequence"/>
</dbReference>
<dbReference type="EMBL" id="GG693878">
    <property type="protein sequence ID" value="EES52284.1"/>
    <property type="molecule type" value="Genomic_DNA"/>
</dbReference>
<dbReference type="Pfam" id="PF05145">
    <property type="entry name" value="AbrB"/>
    <property type="match status" value="1"/>
</dbReference>
<feature type="transmembrane region" description="Helical" evidence="2">
    <location>
        <begin position="269"/>
        <end position="293"/>
    </location>
</feature>
<keyword evidence="2" id="KW-1133">Transmembrane helix</keyword>
<dbReference type="PIRSF" id="PIRSF038991">
    <property type="entry name" value="Protein_AbrB"/>
    <property type="match status" value="1"/>
</dbReference>
<feature type="transmembrane region" description="Helical" evidence="2">
    <location>
        <begin position="214"/>
        <end position="234"/>
    </location>
</feature>
<sequence>MKRSEAIDSLSLPVRWGLLGALSALLATLLNLLGLPAALLLGPMIAAAAFGTSGAGIRLPRPLQIAAQGVVGVMIGQTVNPGIASTFLHTWPVFLGAVLSVVLASNLLGGILGRMGVLPGTTAVWGLSPGAAQAMMVMAEEYGGDPRLVAFMQYVRVAVVVVTASLVVRVWAGIHLVAPPPLPWFPALSPGSFLASLGVVAAGILLGRLSRVPAGTILGPLFLAGALHATGHLATPFPRWFLAGAYGLLGVAIGLGFTREIFRHALRALPRVLLAIFALILFAAGVAALLVRFLGIDPLTAYLATSPGGMDSVAVIAASYPRLDVPFVMALQTLRFLFVLVAGPSLARFVVTRFVTPPQPPAAPSGKAVPPELQKLEEEVKADEEELD</sequence>
<feature type="transmembrane region" description="Helical" evidence="2">
    <location>
        <begin position="184"/>
        <end position="207"/>
    </location>
</feature>
<reference evidence="3 4" key="1">
    <citation type="journal article" date="2009" name="Appl. Environ. Microbiol.">
        <title>Community genomic and proteomic analyses of chemoautotrophic iron-oxidizing "Leptospirillum rubarum" (Group II) and "Leptospirillum ferrodiazotrophum" (Group III) bacteria in acid mine drainage biofilms.</title>
        <authorList>
            <person name="Goltsman D.S."/>
            <person name="Denef V.J."/>
            <person name="Singer S.W."/>
            <person name="VerBerkmoes N.C."/>
            <person name="Lefsrud M."/>
            <person name="Mueller R.S."/>
            <person name="Dick G.J."/>
            <person name="Sun C.L."/>
            <person name="Wheeler K.E."/>
            <person name="Zemla A."/>
            <person name="Baker B.J."/>
            <person name="Hauser L."/>
            <person name="Land M."/>
            <person name="Shah M.B."/>
            <person name="Thelen M.P."/>
            <person name="Hettich R.L."/>
            <person name="Banfield J.F."/>
        </authorList>
    </citation>
    <scope>NUCLEOTIDE SEQUENCE [LARGE SCALE GENOMIC DNA]</scope>
</reference>
<keyword evidence="3" id="KW-0503">Monooxygenase</keyword>
<dbReference type="NCBIfam" id="TIGR03082">
    <property type="entry name" value="Gneg_AbrB_dup"/>
    <property type="match status" value="2"/>
</dbReference>
<keyword evidence="2" id="KW-0472">Membrane</keyword>
<protein>
    <submittedName>
        <fullName evidence="3">Putative ammonia monooxygenase</fullName>
    </submittedName>
</protein>
<feature type="transmembrane region" description="Helical" evidence="2">
    <location>
        <begin position="12"/>
        <end position="32"/>
    </location>
</feature>
<keyword evidence="2" id="KW-0812">Transmembrane</keyword>
<evidence type="ECO:0000256" key="2">
    <source>
        <dbReference type="SAM" id="Phobius"/>
    </source>
</evidence>
<dbReference type="PANTHER" id="PTHR38457">
    <property type="entry name" value="REGULATOR ABRB-RELATED"/>
    <property type="match status" value="1"/>
</dbReference>
<evidence type="ECO:0000256" key="1">
    <source>
        <dbReference type="SAM" id="MobiDB-lite"/>
    </source>
</evidence>
<accession>C6HYJ9</accession>
<feature type="transmembrane region" description="Helical" evidence="2">
    <location>
        <begin position="94"/>
        <end position="112"/>
    </location>
</feature>
<evidence type="ECO:0000313" key="3">
    <source>
        <dbReference type="EMBL" id="EES52284.1"/>
    </source>
</evidence>
<dbReference type="GO" id="GO:0016020">
    <property type="term" value="C:membrane"/>
    <property type="evidence" value="ECO:0007669"/>
    <property type="project" value="InterPro"/>
</dbReference>
<organism evidence="3 4">
    <name type="scientific">Leptospirillum ferrodiazotrophum</name>
    <dbReference type="NCBI Taxonomy" id="412449"/>
    <lineage>
        <taxon>Bacteria</taxon>
        <taxon>Pseudomonadati</taxon>
        <taxon>Nitrospirota</taxon>
        <taxon>Nitrospiria</taxon>
        <taxon>Nitrospirales</taxon>
        <taxon>Nitrospiraceae</taxon>
        <taxon>Leptospirillum</taxon>
    </lineage>
</organism>
<feature type="transmembrane region" description="Helical" evidence="2">
    <location>
        <begin position="240"/>
        <end position="257"/>
    </location>
</feature>
<evidence type="ECO:0000313" key="4">
    <source>
        <dbReference type="Proteomes" id="UP000009374"/>
    </source>
</evidence>
<dbReference type="PANTHER" id="PTHR38457:SF1">
    <property type="entry name" value="REGULATOR ABRB-RELATED"/>
    <property type="match status" value="1"/>
</dbReference>
<dbReference type="GO" id="GO:0004497">
    <property type="term" value="F:monooxygenase activity"/>
    <property type="evidence" value="ECO:0007669"/>
    <property type="project" value="UniProtKB-KW"/>
</dbReference>
<name>C6HYJ9_9BACT</name>
<feature type="transmembrane region" description="Helical" evidence="2">
    <location>
        <begin position="333"/>
        <end position="351"/>
    </location>
</feature>
<keyword evidence="3" id="KW-0560">Oxidoreductase</keyword>
<dbReference type="AlphaFoldDB" id="C6HYJ9"/>
<keyword evidence="4" id="KW-1185">Reference proteome</keyword>